<evidence type="ECO:0000313" key="5">
    <source>
        <dbReference type="Proteomes" id="UP000238801"/>
    </source>
</evidence>
<keyword evidence="2 4" id="KW-0808">Transferase</keyword>
<dbReference type="OrthoDB" id="9804312at2"/>
<evidence type="ECO:0000259" key="3">
    <source>
        <dbReference type="Pfam" id="PF13649"/>
    </source>
</evidence>
<dbReference type="Pfam" id="PF13649">
    <property type="entry name" value="Methyltransf_25"/>
    <property type="match status" value="1"/>
</dbReference>
<dbReference type="PANTHER" id="PTHR43861:SF1">
    <property type="entry name" value="TRANS-ACONITATE 2-METHYLTRANSFERASE"/>
    <property type="match status" value="1"/>
</dbReference>
<feature type="domain" description="Methyltransferase" evidence="3">
    <location>
        <begin position="42"/>
        <end position="129"/>
    </location>
</feature>
<keyword evidence="1 4" id="KW-0489">Methyltransferase</keyword>
<accession>A0A2T0X386</accession>
<dbReference type="GO" id="GO:0008168">
    <property type="term" value="F:methyltransferase activity"/>
    <property type="evidence" value="ECO:0007669"/>
    <property type="project" value="UniProtKB-KW"/>
</dbReference>
<name>A0A2T0X386_9RHOB</name>
<reference evidence="4 5" key="1">
    <citation type="submission" date="2018-03" db="EMBL/GenBank/DDBJ databases">
        <title>Genomic Encyclopedia of Archaeal and Bacterial Type Strains, Phase II (KMG-II): from individual species to whole genera.</title>
        <authorList>
            <person name="Goeker M."/>
        </authorList>
    </citation>
    <scope>NUCLEOTIDE SEQUENCE [LARGE SCALE GENOMIC DNA]</scope>
    <source>
        <strain evidence="4 5">DSM 29318</strain>
    </source>
</reference>
<evidence type="ECO:0000256" key="1">
    <source>
        <dbReference type="ARBA" id="ARBA00022603"/>
    </source>
</evidence>
<dbReference type="AlphaFoldDB" id="A0A2T0X386"/>
<dbReference type="InterPro" id="IPR041698">
    <property type="entry name" value="Methyltransf_25"/>
</dbReference>
<dbReference type="CDD" id="cd02440">
    <property type="entry name" value="AdoMet_MTases"/>
    <property type="match status" value="1"/>
</dbReference>
<gene>
    <name evidence="4" type="ORF">BCF33_2284</name>
</gene>
<comment type="caution">
    <text evidence="4">The sequence shown here is derived from an EMBL/GenBank/DDBJ whole genome shotgun (WGS) entry which is preliminary data.</text>
</comment>
<dbReference type="RefSeq" id="WP_106161012.1">
    <property type="nucleotide sequence ID" value="NZ_PVTT01000002.1"/>
</dbReference>
<dbReference type="Proteomes" id="UP000238801">
    <property type="component" value="Unassembled WGS sequence"/>
</dbReference>
<organism evidence="4 5">
    <name type="scientific">Hasllibacter halocynthiae</name>
    <dbReference type="NCBI Taxonomy" id="595589"/>
    <lineage>
        <taxon>Bacteria</taxon>
        <taxon>Pseudomonadati</taxon>
        <taxon>Pseudomonadota</taxon>
        <taxon>Alphaproteobacteria</taxon>
        <taxon>Rhodobacterales</taxon>
        <taxon>Roseobacteraceae</taxon>
        <taxon>Hasllibacter</taxon>
    </lineage>
</organism>
<dbReference type="Gene3D" id="3.40.50.150">
    <property type="entry name" value="Vaccinia Virus protein VP39"/>
    <property type="match status" value="1"/>
</dbReference>
<dbReference type="InterPro" id="IPR029063">
    <property type="entry name" value="SAM-dependent_MTases_sf"/>
</dbReference>
<sequence>MSDARTLAAYAAHASDYASRFRGPPDADLLAFVSLLPDGARVLDLGCGPGGAARHLADMGHTVDAVDASPAMVRLARARGVRARVADFDALDAEDAYHGVWANFSLLHAPRRALPGHLAAIARALRPGGALHIGLKLGRGERRDRLGRLYAYWTEGEVAALLREADLVPVAGRTGEDAGLAGATEPYLILRARLA</sequence>
<proteinExistence type="predicted"/>
<evidence type="ECO:0000256" key="2">
    <source>
        <dbReference type="ARBA" id="ARBA00022679"/>
    </source>
</evidence>
<dbReference type="EMBL" id="PVTT01000002">
    <property type="protein sequence ID" value="PRY93416.1"/>
    <property type="molecule type" value="Genomic_DNA"/>
</dbReference>
<evidence type="ECO:0000313" key="4">
    <source>
        <dbReference type="EMBL" id="PRY93416.1"/>
    </source>
</evidence>
<keyword evidence="5" id="KW-1185">Reference proteome</keyword>
<dbReference type="PANTHER" id="PTHR43861">
    <property type="entry name" value="TRANS-ACONITATE 2-METHYLTRANSFERASE-RELATED"/>
    <property type="match status" value="1"/>
</dbReference>
<dbReference type="SUPFAM" id="SSF53335">
    <property type="entry name" value="S-adenosyl-L-methionine-dependent methyltransferases"/>
    <property type="match status" value="1"/>
</dbReference>
<protein>
    <submittedName>
        <fullName evidence="4">Methyltransferase family protein</fullName>
    </submittedName>
</protein>
<dbReference type="GO" id="GO:0032259">
    <property type="term" value="P:methylation"/>
    <property type="evidence" value="ECO:0007669"/>
    <property type="project" value="UniProtKB-KW"/>
</dbReference>